<name>A0A0A8YAJ1_ARUDO</name>
<evidence type="ECO:0000313" key="1">
    <source>
        <dbReference type="EMBL" id="JAD22450.1"/>
    </source>
</evidence>
<reference evidence="1" key="2">
    <citation type="journal article" date="2015" name="Data Brief">
        <title>Shoot transcriptome of the giant reed, Arundo donax.</title>
        <authorList>
            <person name="Barrero R.A."/>
            <person name="Guerrero F.D."/>
            <person name="Moolhuijzen P."/>
            <person name="Goolsby J.A."/>
            <person name="Tidwell J."/>
            <person name="Bellgard S.E."/>
            <person name="Bellgard M.I."/>
        </authorList>
    </citation>
    <scope>NUCLEOTIDE SEQUENCE</scope>
    <source>
        <tissue evidence="1">Shoot tissue taken approximately 20 cm above the soil surface</tissue>
    </source>
</reference>
<sequence>MGYSALLLSPFLDSNRVNERASLVYPYFTFLYGWSPC</sequence>
<protein>
    <submittedName>
        <fullName evidence="1">Uncharacterized protein</fullName>
    </submittedName>
</protein>
<proteinExistence type="predicted"/>
<reference evidence="1" key="1">
    <citation type="submission" date="2014-09" db="EMBL/GenBank/DDBJ databases">
        <authorList>
            <person name="Magalhaes I.L.F."/>
            <person name="Oliveira U."/>
            <person name="Santos F.R."/>
            <person name="Vidigal T.H.D.A."/>
            <person name="Brescovit A.D."/>
            <person name="Santos A.J."/>
        </authorList>
    </citation>
    <scope>NUCLEOTIDE SEQUENCE</scope>
    <source>
        <tissue evidence="1">Shoot tissue taken approximately 20 cm above the soil surface</tissue>
    </source>
</reference>
<dbReference type="AlphaFoldDB" id="A0A0A8YAJ1"/>
<dbReference type="EMBL" id="GBRH01275445">
    <property type="protein sequence ID" value="JAD22450.1"/>
    <property type="molecule type" value="Transcribed_RNA"/>
</dbReference>
<accession>A0A0A8YAJ1</accession>
<organism evidence="1">
    <name type="scientific">Arundo donax</name>
    <name type="common">Giant reed</name>
    <name type="synonym">Donax arundinaceus</name>
    <dbReference type="NCBI Taxonomy" id="35708"/>
    <lineage>
        <taxon>Eukaryota</taxon>
        <taxon>Viridiplantae</taxon>
        <taxon>Streptophyta</taxon>
        <taxon>Embryophyta</taxon>
        <taxon>Tracheophyta</taxon>
        <taxon>Spermatophyta</taxon>
        <taxon>Magnoliopsida</taxon>
        <taxon>Liliopsida</taxon>
        <taxon>Poales</taxon>
        <taxon>Poaceae</taxon>
        <taxon>PACMAD clade</taxon>
        <taxon>Arundinoideae</taxon>
        <taxon>Arundineae</taxon>
        <taxon>Arundo</taxon>
    </lineage>
</organism>